<feature type="compositionally biased region" description="Basic and acidic residues" evidence="6">
    <location>
        <begin position="25"/>
        <end position="39"/>
    </location>
</feature>
<keyword evidence="4 9" id="KW-0449">Lipoprotein</keyword>
<reference evidence="9 10" key="1">
    <citation type="submission" date="2019-03" db="EMBL/GenBank/DDBJ databases">
        <title>Freshwater and sediment microbial communities from various areas in North America, analyzing microbe dynamics in response to fracking.</title>
        <authorList>
            <person name="Lamendella R."/>
        </authorList>
    </citation>
    <scope>NUCLEOTIDE SEQUENCE [LARGE SCALE GENOMIC DNA]</scope>
    <source>
        <strain evidence="9 10">74A</strain>
    </source>
</reference>
<feature type="chain" id="PRO_5021058471" description="Endolytic peptidoglycan transglycosylase RlpA" evidence="7">
    <location>
        <begin position="27"/>
        <end position="272"/>
    </location>
</feature>
<feature type="region of interest" description="Disordered" evidence="6">
    <location>
        <begin position="25"/>
        <end position="61"/>
    </location>
</feature>
<dbReference type="PROSITE" id="PS51724">
    <property type="entry name" value="SPOR"/>
    <property type="match status" value="1"/>
</dbReference>
<comment type="caution">
    <text evidence="9">The sequence shown here is derived from an EMBL/GenBank/DDBJ whole genome shotgun (WGS) entry which is preliminary data.</text>
</comment>
<sequence length="272" mass="30217">MPRINWLLPLCVLLLLGGCASEPANRNDGRYSMKHDRPPENPPDLSQVKDATPRYEPYSKQGNKDYEVLGQSYAVLPSGKGFVQEGLASWYASKFHGHNTSNGEIYDMYSMSGAHKTLPIPSYVRVTNLDNNKSVIVRINDRGPFHSNRIIDVSYAAAYKLDMLKTGTAPVRLEVIYNDSPEHQAVAAINSDNAVYYIQIVAASSKEKLQSLATVLEQKFNLQSRVTTAENLYRLQLGPMANEDLANRMLDTIRDGGYPQSYLVRDASAKGG</sequence>
<proteinExistence type="inferred from homology"/>
<dbReference type="PROSITE" id="PS51257">
    <property type="entry name" value="PROKAR_LIPOPROTEIN"/>
    <property type="match status" value="1"/>
</dbReference>
<dbReference type="InterPro" id="IPR036680">
    <property type="entry name" value="SPOR-like_sf"/>
</dbReference>
<protein>
    <recommendedName>
        <fullName evidence="4">Endolytic peptidoglycan transglycosylase RlpA</fullName>
        <ecNumber evidence="4">4.2.2.-</ecNumber>
    </recommendedName>
</protein>
<evidence type="ECO:0000256" key="5">
    <source>
        <dbReference type="RuleBase" id="RU003495"/>
    </source>
</evidence>
<dbReference type="Pfam" id="PF03330">
    <property type="entry name" value="DPBB_1"/>
    <property type="match status" value="1"/>
</dbReference>
<dbReference type="GO" id="GO:0009279">
    <property type="term" value="C:cell outer membrane"/>
    <property type="evidence" value="ECO:0007669"/>
    <property type="project" value="TreeGrafter"/>
</dbReference>
<dbReference type="EMBL" id="SLWF01000020">
    <property type="protein sequence ID" value="TCN82072.1"/>
    <property type="molecule type" value="Genomic_DNA"/>
</dbReference>
<dbReference type="NCBIfam" id="TIGR00413">
    <property type="entry name" value="rlpA"/>
    <property type="match status" value="1"/>
</dbReference>
<comment type="subcellular location">
    <subcellularLocation>
        <location evidence="4">Cell membrane</location>
        <topology evidence="4">Lipid-anchor</topology>
    </subcellularLocation>
</comment>
<dbReference type="EC" id="4.2.2.-" evidence="4"/>
<evidence type="ECO:0000256" key="1">
    <source>
        <dbReference type="ARBA" id="ARBA00022729"/>
    </source>
</evidence>
<comment type="function">
    <text evidence="4">Lytic transglycosylase with a strong preference for naked glycan strands that lack stem peptides.</text>
</comment>
<dbReference type="SUPFAM" id="SSF110997">
    <property type="entry name" value="Sporulation related repeat"/>
    <property type="match status" value="1"/>
</dbReference>
<evidence type="ECO:0000256" key="2">
    <source>
        <dbReference type="ARBA" id="ARBA00023239"/>
    </source>
</evidence>
<dbReference type="FunFam" id="2.40.40.10:FF:000003">
    <property type="entry name" value="Endolytic peptidoglycan transglycosylase RlpA"/>
    <property type="match status" value="1"/>
</dbReference>
<dbReference type="InterPro" id="IPR034718">
    <property type="entry name" value="RlpA"/>
</dbReference>
<dbReference type="Gene3D" id="2.40.40.10">
    <property type="entry name" value="RlpA-like domain"/>
    <property type="match status" value="1"/>
</dbReference>
<keyword evidence="4" id="KW-1003">Cell membrane</keyword>
<dbReference type="OrthoDB" id="9779128at2"/>
<dbReference type="InterPro" id="IPR009009">
    <property type="entry name" value="RlpA-like_DPBB"/>
</dbReference>
<dbReference type="SUPFAM" id="SSF50685">
    <property type="entry name" value="Barwin-like endoglucanases"/>
    <property type="match status" value="1"/>
</dbReference>
<dbReference type="InterPro" id="IPR036908">
    <property type="entry name" value="RlpA-like_sf"/>
</dbReference>
<dbReference type="InterPro" id="IPR007730">
    <property type="entry name" value="SPOR-like_dom"/>
</dbReference>
<dbReference type="Pfam" id="PF05036">
    <property type="entry name" value="SPOR"/>
    <property type="match status" value="1"/>
</dbReference>
<accession>A0A4R2FIK4</accession>
<evidence type="ECO:0000313" key="10">
    <source>
        <dbReference type="Proteomes" id="UP000294832"/>
    </source>
</evidence>
<evidence type="ECO:0000259" key="8">
    <source>
        <dbReference type="PROSITE" id="PS51724"/>
    </source>
</evidence>
<keyword evidence="3 4" id="KW-0961">Cell wall biogenesis/degradation</keyword>
<dbReference type="PANTHER" id="PTHR34183:SF1">
    <property type="entry name" value="ENDOLYTIC PEPTIDOGLYCAN TRANSGLYCOSYLASE RLPA"/>
    <property type="match status" value="1"/>
</dbReference>
<keyword evidence="2 4" id="KW-0456">Lyase</keyword>
<organism evidence="9 10">
    <name type="scientific">Shewanella fodinae</name>
    <dbReference type="NCBI Taxonomy" id="552357"/>
    <lineage>
        <taxon>Bacteria</taxon>
        <taxon>Pseudomonadati</taxon>
        <taxon>Pseudomonadota</taxon>
        <taxon>Gammaproteobacteria</taxon>
        <taxon>Alteromonadales</taxon>
        <taxon>Shewanellaceae</taxon>
        <taxon>Shewanella</taxon>
    </lineage>
</organism>
<dbReference type="AlphaFoldDB" id="A0A4R2FIK4"/>
<name>A0A4R2FIK4_9GAMM</name>
<evidence type="ECO:0000256" key="4">
    <source>
        <dbReference type="HAMAP-Rule" id="MF_02071"/>
    </source>
</evidence>
<dbReference type="RefSeq" id="WP_133039561.1">
    <property type="nucleotide sequence ID" value="NZ_SLWF01000020.1"/>
</dbReference>
<dbReference type="CDD" id="cd22268">
    <property type="entry name" value="DPBB_RlpA-like"/>
    <property type="match status" value="1"/>
</dbReference>
<feature type="domain" description="SPOR" evidence="8">
    <location>
        <begin position="190"/>
        <end position="266"/>
    </location>
</feature>
<evidence type="ECO:0000256" key="6">
    <source>
        <dbReference type="SAM" id="MobiDB-lite"/>
    </source>
</evidence>
<dbReference type="Gene3D" id="3.30.70.1070">
    <property type="entry name" value="Sporulation related repeat"/>
    <property type="match status" value="1"/>
</dbReference>
<evidence type="ECO:0000313" key="9">
    <source>
        <dbReference type="EMBL" id="TCN82072.1"/>
    </source>
</evidence>
<keyword evidence="4" id="KW-0472">Membrane</keyword>
<keyword evidence="4" id="KW-0564">Palmitate</keyword>
<keyword evidence="10" id="KW-1185">Reference proteome</keyword>
<gene>
    <name evidence="4" type="primary">rlpA</name>
    <name evidence="9" type="ORF">EDC91_12045</name>
</gene>
<dbReference type="Proteomes" id="UP000294832">
    <property type="component" value="Unassembled WGS sequence"/>
</dbReference>
<dbReference type="GO" id="GO:0042834">
    <property type="term" value="F:peptidoglycan binding"/>
    <property type="evidence" value="ECO:0007669"/>
    <property type="project" value="InterPro"/>
</dbReference>
<dbReference type="PANTHER" id="PTHR34183">
    <property type="entry name" value="ENDOLYTIC PEPTIDOGLYCAN TRANSGLYCOSYLASE RLPA"/>
    <property type="match status" value="1"/>
</dbReference>
<dbReference type="InterPro" id="IPR012997">
    <property type="entry name" value="RplA"/>
</dbReference>
<dbReference type="GO" id="GO:0000270">
    <property type="term" value="P:peptidoglycan metabolic process"/>
    <property type="evidence" value="ECO:0007669"/>
    <property type="project" value="UniProtKB-UniRule"/>
</dbReference>
<keyword evidence="1 7" id="KW-0732">Signal</keyword>
<dbReference type="HAMAP" id="MF_02071">
    <property type="entry name" value="RlpA"/>
    <property type="match status" value="1"/>
</dbReference>
<feature type="signal peptide" evidence="7">
    <location>
        <begin position="1"/>
        <end position="26"/>
    </location>
</feature>
<evidence type="ECO:0000256" key="7">
    <source>
        <dbReference type="SAM" id="SignalP"/>
    </source>
</evidence>
<dbReference type="GO" id="GO:0008932">
    <property type="term" value="F:lytic endotransglycosylase activity"/>
    <property type="evidence" value="ECO:0007669"/>
    <property type="project" value="UniProtKB-UniRule"/>
</dbReference>
<comment type="similarity">
    <text evidence="4 5">Belongs to the RlpA family.</text>
</comment>
<dbReference type="GO" id="GO:0071555">
    <property type="term" value="P:cell wall organization"/>
    <property type="evidence" value="ECO:0007669"/>
    <property type="project" value="UniProtKB-KW"/>
</dbReference>
<dbReference type="GO" id="GO:0005886">
    <property type="term" value="C:plasma membrane"/>
    <property type="evidence" value="ECO:0007669"/>
    <property type="project" value="UniProtKB-SubCell"/>
</dbReference>
<evidence type="ECO:0000256" key="3">
    <source>
        <dbReference type="ARBA" id="ARBA00023316"/>
    </source>
</evidence>